<dbReference type="PROSITE" id="PS50082">
    <property type="entry name" value="WD_REPEATS_2"/>
    <property type="match status" value="1"/>
</dbReference>
<dbReference type="SUPFAM" id="SSF50978">
    <property type="entry name" value="WD40 repeat-like"/>
    <property type="match status" value="1"/>
</dbReference>
<dbReference type="RefSeq" id="XP_014671136.1">
    <property type="nucleotide sequence ID" value="XM_014815650.1"/>
</dbReference>
<dbReference type="SUPFAM" id="SSF81837">
    <property type="entry name" value="BEACH domain"/>
    <property type="match status" value="1"/>
</dbReference>
<evidence type="ECO:0000259" key="2">
    <source>
        <dbReference type="PROSITE" id="PS50197"/>
    </source>
</evidence>
<protein>
    <submittedName>
        <fullName evidence="4">WD repeat-containing protein 81-like isoform X1</fullName>
    </submittedName>
</protein>
<dbReference type="SMART" id="SM01026">
    <property type="entry name" value="Beach"/>
    <property type="match status" value="1"/>
</dbReference>
<dbReference type="Proteomes" id="UP000695022">
    <property type="component" value="Unplaced"/>
</dbReference>
<evidence type="ECO:0000313" key="4">
    <source>
        <dbReference type="RefSeq" id="XP_014671136.1"/>
    </source>
</evidence>
<dbReference type="Gene3D" id="2.130.10.10">
    <property type="entry name" value="YVTN repeat-like/Quinoprotein amine dehydrogenase"/>
    <property type="match status" value="2"/>
</dbReference>
<keyword evidence="3" id="KW-1185">Reference proteome</keyword>
<reference evidence="4" key="1">
    <citation type="submission" date="2025-08" db="UniProtKB">
        <authorList>
            <consortium name="RefSeq"/>
        </authorList>
    </citation>
    <scope>IDENTIFICATION</scope>
</reference>
<evidence type="ECO:0000313" key="3">
    <source>
        <dbReference type="Proteomes" id="UP000695022"/>
    </source>
</evidence>
<dbReference type="InterPro" id="IPR001680">
    <property type="entry name" value="WD40_rpt"/>
</dbReference>
<dbReference type="PROSITE" id="PS50197">
    <property type="entry name" value="BEACH"/>
    <property type="match status" value="1"/>
</dbReference>
<dbReference type="GeneID" id="106811912"/>
<proteinExistence type="predicted"/>
<dbReference type="Gene3D" id="1.10.1540.10">
    <property type="entry name" value="BEACH domain"/>
    <property type="match status" value="1"/>
</dbReference>
<name>A0ABM1EG15_PRICU</name>
<sequence>MTRQLQEVLTEVLGLSTHQCNIGLRDGTETAVCLVNKHWLEQLMATGRTTDMAVTPELSDCLVFLHSSQTPVHPWCRITVRCIPITTGFIEIPMIDSEHGVDIQDNLYSSAMTYVDRINCRNLLMSAMNKFNQDGNPENKEYKGHEDYITETLRSLYDVTPIEGDKQSDFQALQPGNVLHPNLLPPLIILRSRDCLCLVYPYVRLTLENAVLFSPGLFTSSNAKPLFVSYQLLRLLQACHLRRITVGNLTLTDIAITDVYWIHTNEANVFSIPMLQRPPNGSCVPDLMQLWVEGLVSNYDYLMALNRLAGRRAGDPNHHPILPWVSDFTSPDSGWRDLTRSKFRLNKGDRQLDLTYEGLQATQLLQRHTGVATEAECSTMPHHVTDFLSDITYYVYKARQTSKDILCKHVRSKWVPHEYPSSMQRIWEWTPDECIPEFYTDPAIFHSVHDDLPDLEVPLWSESCDVFVHWHRAMLESAEVSQSLHHWIDLTFGYKLAGKHAVKAKNVCRHLAEQRHTMSNHGIVQLFTEPHPRRSSRTTAAHLVLLENNLQECAVAAATVVDSMNNEGKSPNMSDEQNQNGCIMLPPDYEPLRALDEVERLHKFTSALAGKEMRKPDDTETSCEDHCPLVGAGSMRDIQVLGCLIAELFLGARMKAAGTKPTLKSRCELIRKLYRHDRFIIPRCFHRALETILQLDTPHVSYAHCADDVDDMYAALFMHKPMTESDLPPMPGQLLHPLLSPFLFPSYFTELYSIVQDCCAFDAYTSMLYFPVAHVKVSCRRLGRLLPLLDAEGIELVVPYVVRLLEQRSTAAYCAWSLLNVTGEALGPRDTARYVMRHLVALYDSDCATSKHVKFYHRSFLLQLIVRLGLQCFLANFSTLLVEAVSGYKDYQAPEQAGTPIGTMRRSVPAHLMQSSVSIVEEESDAKYEEEYKKRADVVGESPGDASEFADDASSRLDAQEEQRAAAVTAVSCTHTSAIHRTADTFIDDMIIVYNDADDCEMANVECISIHGVPNIAAQERSAANINRTESMYNIVCDSDEGLCGGDSGGGGLDEQLPDDIIFSLDPDWLSHDSIMIEKQGAEEQGGGGGKRDVLPLIEVLQAMPPTKAVSRFLLPGAVEYNVSDAATESVLWLAHRLGPMLTAKYLTRNLLHMLTLCYIGEEQLQFAVGKADGLSVSSRLVVGDENARKILECLTSIATLYGEHIILLQYLPYIRDVVKAGSKHVSPSTEAALIASMVIFKHAIPYLSDIKIMDNLQELFTREILLPLIRILSSINLRFPNSSHAREVLCLKFLDVVYIIAMRIGFEMTRRYLTALLQRFFLSFDTIHRGKLPGCEIETTHPESCDVGGDDELDEVILQQITDVFSPQMAHTAYIPFCRLAGGLHMEQNLPNDELIRRLCEMHDTNMTTAGEASEFMGNTRSTLPDSMHDSFSSSGQFGNASAFGKNVAVCGNRIDLQEDRQRANSRQQGLTDMPSVDHRLLVSTSMENQQRHLRGNWLAYWEHEVGRSEKDNRFAFKQIKLQTFVGHSSSVRSIVALDNENSFLSASKDRTVKLWSLRSQGDGSACTPCQWTYTGHRKSKSVFAVAFLESMRLAASCDGSVHIWDPFMGSCLQQYDSAMHAPITALHAMPPPSPTFIVGTTDATLRFIDCRQQRYLHDYKVTTVPAGFIRSIAVSPNSNWIAVGLTSGVISVLDTRTGMLLGTWKGHDSDILQVKCFNSNHFVTTSLDHHMSLWSADTCLLVSMLSGQAEAVHLLGFYKNDMISGSTDNRIGVHSNLTGHGTSYSSVRLRSDVFRGMLTAMTVLPLNRLLLLGADNGTIRLLY</sequence>
<dbReference type="InterPro" id="IPR036372">
    <property type="entry name" value="BEACH_dom_sf"/>
</dbReference>
<dbReference type="InterPro" id="IPR015943">
    <property type="entry name" value="WD40/YVTN_repeat-like_dom_sf"/>
</dbReference>
<dbReference type="InterPro" id="IPR000409">
    <property type="entry name" value="BEACH_dom"/>
</dbReference>
<dbReference type="CDD" id="cd06071">
    <property type="entry name" value="Beach"/>
    <property type="match status" value="1"/>
</dbReference>
<accession>A0ABM1EG15</accession>
<dbReference type="PANTHER" id="PTHR44662:SF1">
    <property type="entry name" value="WD REPEAT-CONTAINING PROTEIN 81"/>
    <property type="match status" value="1"/>
</dbReference>
<organism evidence="3 4">
    <name type="scientific">Priapulus caudatus</name>
    <name type="common">Priapulid worm</name>
    <dbReference type="NCBI Taxonomy" id="37621"/>
    <lineage>
        <taxon>Eukaryota</taxon>
        <taxon>Metazoa</taxon>
        <taxon>Ecdysozoa</taxon>
        <taxon>Scalidophora</taxon>
        <taxon>Priapulida</taxon>
        <taxon>Priapulimorpha</taxon>
        <taxon>Priapulimorphida</taxon>
        <taxon>Priapulidae</taxon>
        <taxon>Priapulus</taxon>
    </lineage>
</organism>
<dbReference type="Pfam" id="PF00400">
    <property type="entry name" value="WD40"/>
    <property type="match status" value="3"/>
</dbReference>
<dbReference type="SMART" id="SM00320">
    <property type="entry name" value="WD40"/>
    <property type="match status" value="6"/>
</dbReference>
<dbReference type="PANTHER" id="PTHR44662">
    <property type="entry name" value="WD REPEAT-CONTAINING PROTEIN 81"/>
    <property type="match status" value="1"/>
</dbReference>
<dbReference type="InterPro" id="IPR052651">
    <property type="entry name" value="WDR81"/>
</dbReference>
<dbReference type="Pfam" id="PF02138">
    <property type="entry name" value="Beach"/>
    <property type="match status" value="1"/>
</dbReference>
<keyword evidence="1" id="KW-0853">WD repeat</keyword>
<gene>
    <name evidence="4" type="primary">LOC106811912</name>
</gene>
<feature type="repeat" description="WD" evidence="1">
    <location>
        <begin position="1526"/>
        <end position="1561"/>
    </location>
</feature>
<dbReference type="PROSITE" id="PS50294">
    <property type="entry name" value="WD_REPEATS_REGION"/>
    <property type="match status" value="1"/>
</dbReference>
<dbReference type="InterPro" id="IPR036322">
    <property type="entry name" value="WD40_repeat_dom_sf"/>
</dbReference>
<feature type="domain" description="BEACH" evidence="2">
    <location>
        <begin position="276"/>
        <end position="558"/>
    </location>
</feature>
<evidence type="ECO:0000256" key="1">
    <source>
        <dbReference type="PROSITE-ProRule" id="PRU00221"/>
    </source>
</evidence>